<protein>
    <submittedName>
        <fullName evidence="1">Uncharacterized protein</fullName>
    </submittedName>
</protein>
<sequence>MNASGEAAIDVNGVRASANIINLVIFNLFIIKFREKLTALTSWRYENYPSKHSVAQ</sequence>
<organism evidence="1 2">
    <name type="scientific">Citrobacter freundii</name>
    <dbReference type="NCBI Taxonomy" id="546"/>
    <lineage>
        <taxon>Bacteria</taxon>
        <taxon>Pseudomonadati</taxon>
        <taxon>Pseudomonadota</taxon>
        <taxon>Gammaproteobacteria</taxon>
        <taxon>Enterobacterales</taxon>
        <taxon>Enterobacteriaceae</taxon>
        <taxon>Citrobacter</taxon>
        <taxon>Citrobacter freundii complex</taxon>
    </lineage>
</organism>
<comment type="caution">
    <text evidence="1">The sequence shown here is derived from an EMBL/GenBank/DDBJ whole genome shotgun (WGS) entry which is preliminary data.</text>
</comment>
<reference evidence="1 2" key="1">
    <citation type="submission" date="2013-10" db="EMBL/GenBank/DDBJ databases">
        <title>Antibiotic resistance diversity of beta-lactamase producers in the General Hospital Vienna.</title>
        <authorList>
            <person name="Barisic I."/>
            <person name="Mitteregger D."/>
            <person name="Hirschl A.M."/>
            <person name="Noehammer C."/>
            <person name="Wiesinger-Mayr H."/>
        </authorList>
    </citation>
    <scope>NUCLEOTIDE SEQUENCE [LARGE SCALE GENOMIC DNA]</scope>
    <source>
        <strain evidence="1 2">ISC11</strain>
    </source>
</reference>
<dbReference type="Proteomes" id="UP000019194">
    <property type="component" value="Unassembled WGS sequence"/>
</dbReference>
<proteinExistence type="predicted"/>
<dbReference type="EMBL" id="CBWP010000020">
    <property type="protein sequence ID" value="CDL36918.1"/>
    <property type="molecule type" value="Genomic_DNA"/>
</dbReference>
<evidence type="ECO:0000313" key="2">
    <source>
        <dbReference type="Proteomes" id="UP000019194"/>
    </source>
</evidence>
<evidence type="ECO:0000313" key="1">
    <source>
        <dbReference type="EMBL" id="CDL36918.1"/>
    </source>
</evidence>
<accession>A0A7G2IJF9</accession>
<dbReference type="AlphaFoldDB" id="A0A7G2IJF9"/>
<name>A0A7G2IJF9_CITFR</name>